<name>A0ABV0UZ91_9TELE</name>
<organism evidence="1 2">
    <name type="scientific">Ilyodon furcidens</name>
    <name type="common">goldbreast splitfin</name>
    <dbReference type="NCBI Taxonomy" id="33524"/>
    <lineage>
        <taxon>Eukaryota</taxon>
        <taxon>Metazoa</taxon>
        <taxon>Chordata</taxon>
        <taxon>Craniata</taxon>
        <taxon>Vertebrata</taxon>
        <taxon>Euteleostomi</taxon>
        <taxon>Actinopterygii</taxon>
        <taxon>Neopterygii</taxon>
        <taxon>Teleostei</taxon>
        <taxon>Neoteleostei</taxon>
        <taxon>Acanthomorphata</taxon>
        <taxon>Ovalentaria</taxon>
        <taxon>Atherinomorphae</taxon>
        <taxon>Cyprinodontiformes</taxon>
        <taxon>Goodeidae</taxon>
        <taxon>Ilyodon</taxon>
    </lineage>
</organism>
<gene>
    <name evidence="1" type="ORF">ILYODFUR_001256</name>
</gene>
<proteinExistence type="predicted"/>
<accession>A0ABV0UZ91</accession>
<comment type="caution">
    <text evidence="1">The sequence shown here is derived from an EMBL/GenBank/DDBJ whole genome shotgun (WGS) entry which is preliminary data.</text>
</comment>
<sequence length="116" mass="13040">MCFGRAAQALMLDQLLKNTHKTQNFGPISGRGIFASANEGMRRAASVTHMNGRENQLSETDAPPTRKICQIDDHIMIDSFQPKHNLKPAHLNKKQLKSQPFLNLIIRNEAPCSFKL</sequence>
<evidence type="ECO:0000313" key="2">
    <source>
        <dbReference type="Proteomes" id="UP001482620"/>
    </source>
</evidence>
<evidence type="ECO:0000313" key="1">
    <source>
        <dbReference type="EMBL" id="MEQ2250474.1"/>
    </source>
</evidence>
<protein>
    <submittedName>
        <fullName evidence="1">Uncharacterized protein</fullName>
    </submittedName>
</protein>
<keyword evidence="2" id="KW-1185">Reference proteome</keyword>
<dbReference type="Proteomes" id="UP001482620">
    <property type="component" value="Unassembled WGS sequence"/>
</dbReference>
<dbReference type="EMBL" id="JAHRIQ010092737">
    <property type="protein sequence ID" value="MEQ2250474.1"/>
    <property type="molecule type" value="Genomic_DNA"/>
</dbReference>
<reference evidence="1 2" key="1">
    <citation type="submission" date="2021-06" db="EMBL/GenBank/DDBJ databases">
        <authorList>
            <person name="Palmer J.M."/>
        </authorList>
    </citation>
    <scope>NUCLEOTIDE SEQUENCE [LARGE SCALE GENOMIC DNA]</scope>
    <source>
        <strain evidence="2">if_2019</strain>
        <tissue evidence="1">Muscle</tissue>
    </source>
</reference>